<dbReference type="RefSeq" id="XP_056790447.1">
    <property type="nucleotide sequence ID" value="XM_056935253.1"/>
</dbReference>
<gene>
    <name evidence="1" type="ORF">N7539_005651</name>
</gene>
<proteinExistence type="predicted"/>
<name>A0A9W9X7A3_9EURO</name>
<comment type="caution">
    <text evidence="1">The sequence shown here is derived from an EMBL/GenBank/DDBJ whole genome shotgun (WGS) entry which is preliminary data.</text>
</comment>
<evidence type="ECO:0000313" key="1">
    <source>
        <dbReference type="EMBL" id="KAJ5485663.1"/>
    </source>
</evidence>
<protein>
    <submittedName>
        <fullName evidence="1">Uncharacterized protein</fullName>
    </submittedName>
</protein>
<sequence length="70" mass="7717">MIDITVQASRIKSSQVKSDQDPEEGCLTAALVTLCDLRRKGSYGSGSRPLVEFSQEIWSARSCAWTPMHS</sequence>
<reference evidence="1" key="2">
    <citation type="journal article" date="2023" name="IMA Fungus">
        <title>Comparative genomic study of the Penicillium genus elucidates a diverse pangenome and 15 lateral gene transfer events.</title>
        <authorList>
            <person name="Petersen C."/>
            <person name="Sorensen T."/>
            <person name="Nielsen M.R."/>
            <person name="Sondergaard T.E."/>
            <person name="Sorensen J.L."/>
            <person name="Fitzpatrick D.A."/>
            <person name="Frisvad J.C."/>
            <person name="Nielsen K.L."/>
        </authorList>
    </citation>
    <scope>NUCLEOTIDE SEQUENCE</scope>
    <source>
        <strain evidence="1">IBT 30728</strain>
    </source>
</reference>
<dbReference type="AlphaFoldDB" id="A0A9W9X7A3"/>
<accession>A0A9W9X7A3</accession>
<evidence type="ECO:0000313" key="2">
    <source>
        <dbReference type="Proteomes" id="UP001148312"/>
    </source>
</evidence>
<organism evidence="1 2">
    <name type="scientific">Penicillium diatomitis</name>
    <dbReference type="NCBI Taxonomy" id="2819901"/>
    <lineage>
        <taxon>Eukaryota</taxon>
        <taxon>Fungi</taxon>
        <taxon>Dikarya</taxon>
        <taxon>Ascomycota</taxon>
        <taxon>Pezizomycotina</taxon>
        <taxon>Eurotiomycetes</taxon>
        <taxon>Eurotiomycetidae</taxon>
        <taxon>Eurotiales</taxon>
        <taxon>Aspergillaceae</taxon>
        <taxon>Penicillium</taxon>
    </lineage>
</organism>
<reference evidence="1" key="1">
    <citation type="submission" date="2022-12" db="EMBL/GenBank/DDBJ databases">
        <authorList>
            <person name="Petersen C."/>
        </authorList>
    </citation>
    <scope>NUCLEOTIDE SEQUENCE</scope>
    <source>
        <strain evidence="1">IBT 30728</strain>
    </source>
</reference>
<keyword evidence="2" id="KW-1185">Reference proteome</keyword>
<dbReference type="EMBL" id="JAPWDQ010000005">
    <property type="protein sequence ID" value="KAJ5485663.1"/>
    <property type="molecule type" value="Genomic_DNA"/>
</dbReference>
<dbReference type="Proteomes" id="UP001148312">
    <property type="component" value="Unassembled WGS sequence"/>
</dbReference>
<dbReference type="GeneID" id="81625502"/>